<dbReference type="SUPFAM" id="SSF143422">
    <property type="entry name" value="Transposase IS200-like"/>
    <property type="match status" value="1"/>
</dbReference>
<dbReference type="SMART" id="SM01321">
    <property type="entry name" value="Y1_Tnp"/>
    <property type="match status" value="1"/>
</dbReference>
<feature type="domain" description="Transposase IS200-like" evidence="1">
    <location>
        <begin position="45"/>
        <end position="170"/>
    </location>
</feature>
<sequence length="189" mass="22378">MLTCHLSSKETDTAFNIRNFDINCGMNSKPKRRKNIRLKGFDYTGNAYVYFITICTHDKQQYFRNAEIAKIIKDEIEFRMIKEIQLLCYCIMPDHLHMLLSLTEDYTKKGEGKSAGKGTLQNWVSAYKRYTSRIANQLFKIKPLWQKNFHDHVVRKEESLLKIAAYIVDNPVRKGMVSEWEEYLYSRIM</sequence>
<evidence type="ECO:0000259" key="1">
    <source>
        <dbReference type="SMART" id="SM01321"/>
    </source>
</evidence>
<comment type="caution">
    <text evidence="2">The sequence shown here is derived from an EMBL/GenBank/DDBJ whole genome shotgun (WGS) entry which is preliminary data.</text>
</comment>
<dbReference type="InterPro" id="IPR052715">
    <property type="entry name" value="RAYT_transposase"/>
</dbReference>
<reference evidence="2 3" key="1">
    <citation type="submission" date="2014-10" db="EMBL/GenBank/DDBJ databases">
        <title>Draft genome of anammox bacterium scalindua brodae, obtained using differential coverage binning of sequence data from two enrichment reactors.</title>
        <authorList>
            <person name="Speth D.R."/>
            <person name="Russ L."/>
            <person name="Kartal B."/>
            <person name="Op den Camp H.J."/>
            <person name="Dutilh B.E."/>
            <person name="Jetten M.S."/>
        </authorList>
    </citation>
    <scope>NUCLEOTIDE SEQUENCE [LARGE SCALE GENOMIC DNA]</scope>
    <source>
        <strain evidence="2">RU1</strain>
    </source>
</reference>
<accession>A0A0B0EEU1</accession>
<organism evidence="2 3">
    <name type="scientific">Candidatus Scalindua brodae</name>
    <dbReference type="NCBI Taxonomy" id="237368"/>
    <lineage>
        <taxon>Bacteria</taxon>
        <taxon>Pseudomonadati</taxon>
        <taxon>Planctomycetota</taxon>
        <taxon>Candidatus Brocadiia</taxon>
        <taxon>Candidatus Brocadiales</taxon>
        <taxon>Candidatus Scalinduaceae</taxon>
        <taxon>Candidatus Scalindua</taxon>
    </lineage>
</organism>
<dbReference type="Gene3D" id="3.30.70.1290">
    <property type="entry name" value="Transposase IS200-like"/>
    <property type="match status" value="1"/>
</dbReference>
<proteinExistence type="predicted"/>
<dbReference type="InterPro" id="IPR002686">
    <property type="entry name" value="Transposase_17"/>
</dbReference>
<evidence type="ECO:0000313" key="2">
    <source>
        <dbReference type="EMBL" id="KHE91114.1"/>
    </source>
</evidence>
<dbReference type="GO" id="GO:0004803">
    <property type="term" value="F:transposase activity"/>
    <property type="evidence" value="ECO:0007669"/>
    <property type="project" value="InterPro"/>
</dbReference>
<dbReference type="PANTHER" id="PTHR36966:SF1">
    <property type="entry name" value="REP-ASSOCIATED TYROSINE TRANSPOSASE"/>
    <property type="match status" value="1"/>
</dbReference>
<dbReference type="PANTHER" id="PTHR36966">
    <property type="entry name" value="REP-ASSOCIATED TYROSINE TRANSPOSASE"/>
    <property type="match status" value="1"/>
</dbReference>
<dbReference type="NCBIfam" id="NF047646">
    <property type="entry name" value="REP_Tyr_transpos"/>
    <property type="match status" value="1"/>
</dbReference>
<dbReference type="GO" id="GO:0043565">
    <property type="term" value="F:sequence-specific DNA binding"/>
    <property type="evidence" value="ECO:0007669"/>
    <property type="project" value="TreeGrafter"/>
</dbReference>
<dbReference type="eggNOG" id="COG1943">
    <property type="taxonomic scope" value="Bacteria"/>
</dbReference>
<gene>
    <name evidence="2" type="ORF">SCABRO_03101</name>
</gene>
<dbReference type="EMBL" id="JRYO01000215">
    <property type="protein sequence ID" value="KHE91114.1"/>
    <property type="molecule type" value="Genomic_DNA"/>
</dbReference>
<dbReference type="Pfam" id="PF01797">
    <property type="entry name" value="Y1_Tnp"/>
    <property type="match status" value="1"/>
</dbReference>
<dbReference type="InterPro" id="IPR036515">
    <property type="entry name" value="Transposase_17_sf"/>
</dbReference>
<dbReference type="AlphaFoldDB" id="A0A0B0EEU1"/>
<protein>
    <recommendedName>
        <fullName evidence="1">Transposase IS200-like domain-containing protein</fullName>
    </recommendedName>
</protein>
<name>A0A0B0EEU1_9BACT</name>
<evidence type="ECO:0000313" key="3">
    <source>
        <dbReference type="Proteomes" id="UP000030652"/>
    </source>
</evidence>
<dbReference type="GO" id="GO:0006313">
    <property type="term" value="P:DNA transposition"/>
    <property type="evidence" value="ECO:0007669"/>
    <property type="project" value="InterPro"/>
</dbReference>
<dbReference type="Proteomes" id="UP000030652">
    <property type="component" value="Unassembled WGS sequence"/>
</dbReference>